<keyword evidence="1" id="KW-0175">Coiled coil</keyword>
<proteinExistence type="predicted"/>
<dbReference type="InterPro" id="IPR022205">
    <property type="entry name" value="DUF3732"/>
</dbReference>
<comment type="caution">
    <text evidence="2">The sequence shown here is derived from an EMBL/GenBank/DDBJ whole genome shotgun (WGS) entry which is preliminary data.</text>
</comment>
<protein>
    <submittedName>
        <fullName evidence="2">DUF3732 domain-containing protein</fullName>
    </submittedName>
</protein>
<reference evidence="2" key="1">
    <citation type="journal article" date="2018" name="Genome Biol.">
        <title>SKESA: strategic k-mer extension for scrupulous assemblies.</title>
        <authorList>
            <person name="Souvorov A."/>
            <person name="Agarwala R."/>
            <person name="Lipman D.J."/>
        </authorList>
    </citation>
    <scope>NUCLEOTIDE SEQUENCE</scope>
    <source>
        <strain evidence="2">11-3796</strain>
    </source>
</reference>
<dbReference type="Pfam" id="PF12532">
    <property type="entry name" value="DUF3732"/>
    <property type="match status" value="1"/>
</dbReference>
<evidence type="ECO:0000313" key="2">
    <source>
        <dbReference type="EMBL" id="HAC6770615.1"/>
    </source>
</evidence>
<dbReference type="InterPro" id="IPR027417">
    <property type="entry name" value="P-loop_NTPase"/>
</dbReference>
<organism evidence="2">
    <name type="scientific">Salmonella diarizonae</name>
    <dbReference type="NCBI Taxonomy" id="59204"/>
    <lineage>
        <taxon>Bacteria</taxon>
        <taxon>Pseudomonadati</taxon>
        <taxon>Pseudomonadota</taxon>
        <taxon>Gammaproteobacteria</taxon>
        <taxon>Enterobacterales</taxon>
        <taxon>Enterobacteriaceae</taxon>
        <taxon>Salmonella</taxon>
    </lineage>
</organism>
<dbReference type="EMBL" id="DAAMIJ010000037">
    <property type="protein sequence ID" value="HAC6770615.1"/>
    <property type="molecule type" value="Genomic_DNA"/>
</dbReference>
<dbReference type="SUPFAM" id="SSF52540">
    <property type="entry name" value="P-loop containing nucleoside triphosphate hydrolases"/>
    <property type="match status" value="1"/>
</dbReference>
<gene>
    <name evidence="2" type="ORF">G0D72_16085</name>
</gene>
<dbReference type="Gene3D" id="3.40.50.300">
    <property type="entry name" value="P-loop containing nucleotide triphosphate hydrolases"/>
    <property type="match status" value="1"/>
</dbReference>
<dbReference type="AlphaFoldDB" id="A0A702GHM7"/>
<evidence type="ECO:0000256" key="1">
    <source>
        <dbReference type="SAM" id="Coils"/>
    </source>
</evidence>
<accession>A0A702GHM7</accession>
<feature type="coiled-coil region" evidence="1">
    <location>
        <begin position="356"/>
        <end position="427"/>
    </location>
</feature>
<feature type="coiled-coil region" evidence="1">
    <location>
        <begin position="454"/>
        <end position="488"/>
    </location>
</feature>
<name>A0A702GHM7_SALDZ</name>
<reference evidence="2" key="2">
    <citation type="submission" date="2018-07" db="EMBL/GenBank/DDBJ databases">
        <authorList>
            <consortium name="NCBI Pathogen Detection Project"/>
        </authorList>
    </citation>
    <scope>NUCLEOTIDE SEQUENCE</scope>
    <source>
        <strain evidence="2">11-3796</strain>
    </source>
</reference>
<sequence length="660" mass="75157">MYFQIRGIILWPRNKNFKPHTIRFELGKVNVISGASRTGKSAVIPIIDYCLGANTCSIPVKTIRKYCEWFGIVVATEQGEKLLARKEPGNQRSTTDMFVLEAENIKSIPIRLEKNTNVIAVKRMLDDLANLSNLDFSGGDENSGFDGRPAFRDLAAFTFQPQNVVANPDVLFFKTNTYEHREKLRKIFPYVLGAITSELMAKQFELNRTRLFLRRKERELKDAQDVSAQWLADLKSKYSEAQELGLVPKPQEQLSRKQMISQLEEVISRTDLTLKVTVSTISDALSELNALESEERLVSRELTTMRHRLEEMNRLRVGMHQYENALLMQRDRLKISGWLLSNTNDESDCPMCGSHTDSAKQKLQALVQRLSDVEAAVGADTHKEVPAAFDRELQRVTTEVANATERLRAIQSRKRTLTSRSKEAREQQFSTRRAERFIGNVESALELHRKLGSDSELVEEVRKLKEIVQTLEKELREKDVELRKNQALRVINAQAGNILQGLDVEDPNAPISLEINDLTIKVLGDERDDYLSEIGSGSNWLSYHLAILLSLHQFYLSQKNNPVPSFLILDQPSQVYFPKTTQLPNIANEDEPKLRDEDVEAVRRAFKAMGNVVIKEKGKLQLIVLDHAPREVWGEIDGVVGLPEWRDGIKLVPMEWLTGV</sequence>